<evidence type="ECO:0000313" key="3">
    <source>
        <dbReference type="Proteomes" id="UP001055712"/>
    </source>
</evidence>
<name>A0A9D4YZW8_CHLVU</name>
<organism evidence="2 3">
    <name type="scientific">Chlorella vulgaris</name>
    <name type="common">Green alga</name>
    <dbReference type="NCBI Taxonomy" id="3077"/>
    <lineage>
        <taxon>Eukaryota</taxon>
        <taxon>Viridiplantae</taxon>
        <taxon>Chlorophyta</taxon>
        <taxon>core chlorophytes</taxon>
        <taxon>Trebouxiophyceae</taxon>
        <taxon>Chlorellales</taxon>
        <taxon>Chlorellaceae</taxon>
        <taxon>Chlorella clade</taxon>
        <taxon>Chlorella</taxon>
    </lineage>
</organism>
<dbReference type="EMBL" id="SIDB01000003">
    <property type="protein sequence ID" value="KAI3434856.1"/>
    <property type="molecule type" value="Genomic_DNA"/>
</dbReference>
<gene>
    <name evidence="2" type="ORF">D9Q98_002910</name>
</gene>
<feature type="chain" id="PRO_5039566170" evidence="1">
    <location>
        <begin position="22"/>
        <end position="273"/>
    </location>
</feature>
<comment type="caution">
    <text evidence="2">The sequence shown here is derived from an EMBL/GenBank/DDBJ whole genome shotgun (WGS) entry which is preliminary data.</text>
</comment>
<dbReference type="AlphaFoldDB" id="A0A9D4YZW8"/>
<protein>
    <submittedName>
        <fullName evidence="2">Uncharacterized protein</fullName>
    </submittedName>
</protein>
<reference evidence="2" key="2">
    <citation type="submission" date="2020-11" db="EMBL/GenBank/DDBJ databases">
        <authorList>
            <person name="Cecchin M."/>
            <person name="Marcolungo L."/>
            <person name="Rossato M."/>
            <person name="Girolomoni L."/>
            <person name="Cosentino E."/>
            <person name="Cuine S."/>
            <person name="Li-Beisson Y."/>
            <person name="Delledonne M."/>
            <person name="Ballottari M."/>
        </authorList>
    </citation>
    <scope>NUCLEOTIDE SEQUENCE</scope>
    <source>
        <strain evidence="2">211/11P</strain>
        <tissue evidence="2">Whole cell</tissue>
    </source>
</reference>
<keyword evidence="1" id="KW-0732">Signal</keyword>
<accession>A0A9D4YZW8</accession>
<reference evidence="2" key="1">
    <citation type="journal article" date="2019" name="Plant J.">
        <title>Chlorella vulgaris genome assembly and annotation reveals the molecular basis for metabolic acclimation to high light conditions.</title>
        <authorList>
            <person name="Cecchin M."/>
            <person name="Marcolungo L."/>
            <person name="Rossato M."/>
            <person name="Girolomoni L."/>
            <person name="Cosentino E."/>
            <person name="Cuine S."/>
            <person name="Li-Beisson Y."/>
            <person name="Delledonne M."/>
            <person name="Ballottari M."/>
        </authorList>
    </citation>
    <scope>NUCLEOTIDE SEQUENCE</scope>
    <source>
        <strain evidence="2">211/11P</strain>
    </source>
</reference>
<dbReference type="OrthoDB" id="10667873at2759"/>
<sequence>MARLTPVLCLLALMTAPLVAAEPSRRLLQGASASATATASASATASGGGAAIATSVAKAGSSSGPSSAADAIASAFAASDAQAAADAVTKAITGGQASAAAQAAAQAVNQSSAAASSTATALVQGFAQALQQNPSQALQSVVESLGEVEASQVAPLVDNTCSTMTNLVSEALDGGDLPTAARLIAAVLIQAGACADDVTAQLSGAAGSAGCERVMDAVQQAYQVAIQGNQGPAFLSAVEAYSNVMDALRTCLTPQQVLCYAQANGTVQMADGP</sequence>
<evidence type="ECO:0000256" key="1">
    <source>
        <dbReference type="SAM" id="SignalP"/>
    </source>
</evidence>
<dbReference type="Proteomes" id="UP001055712">
    <property type="component" value="Unassembled WGS sequence"/>
</dbReference>
<proteinExistence type="predicted"/>
<keyword evidence="3" id="KW-1185">Reference proteome</keyword>
<feature type="signal peptide" evidence="1">
    <location>
        <begin position="1"/>
        <end position="21"/>
    </location>
</feature>
<evidence type="ECO:0000313" key="2">
    <source>
        <dbReference type="EMBL" id="KAI3434856.1"/>
    </source>
</evidence>